<evidence type="ECO:0000313" key="3">
    <source>
        <dbReference type="Proteomes" id="UP001501690"/>
    </source>
</evidence>
<dbReference type="EMBL" id="BAAAPL010000001">
    <property type="protein sequence ID" value="GAA1698465.1"/>
    <property type="molecule type" value="Genomic_DNA"/>
</dbReference>
<feature type="transmembrane region" description="Helical" evidence="1">
    <location>
        <begin position="124"/>
        <end position="145"/>
    </location>
</feature>
<accession>A0ABP4U7H0</accession>
<dbReference type="InterPro" id="IPR006750">
    <property type="entry name" value="YdcZ"/>
</dbReference>
<feature type="transmembrane region" description="Helical" evidence="1">
    <location>
        <begin position="63"/>
        <end position="82"/>
    </location>
</feature>
<proteinExistence type="predicted"/>
<feature type="transmembrane region" description="Helical" evidence="1">
    <location>
        <begin position="256"/>
        <end position="275"/>
    </location>
</feature>
<dbReference type="Proteomes" id="UP001501690">
    <property type="component" value="Unassembled WGS sequence"/>
</dbReference>
<comment type="caution">
    <text evidence="2">The sequence shown here is derived from an EMBL/GenBank/DDBJ whole genome shotgun (WGS) entry which is preliminary data.</text>
</comment>
<dbReference type="Pfam" id="PF04657">
    <property type="entry name" value="DMT_YdcZ"/>
    <property type="match status" value="2"/>
</dbReference>
<protein>
    <submittedName>
        <fullName evidence="2">DMT family transporter</fullName>
    </submittedName>
</protein>
<feature type="transmembrane region" description="Helical" evidence="1">
    <location>
        <begin position="102"/>
        <end position="118"/>
    </location>
</feature>
<dbReference type="PANTHER" id="PTHR34821">
    <property type="entry name" value="INNER MEMBRANE PROTEIN YDCZ"/>
    <property type="match status" value="1"/>
</dbReference>
<feature type="transmembrane region" description="Helical" evidence="1">
    <location>
        <begin position="189"/>
        <end position="207"/>
    </location>
</feature>
<keyword evidence="3" id="KW-1185">Reference proteome</keyword>
<keyword evidence="1" id="KW-0812">Transmembrane</keyword>
<name>A0ABP4U7H0_9MICO</name>
<sequence length="336" mass="34608">MAQTAAAGLIAARGVALGQNEPVRSGTATTILALSGTIAVGALTAMQVRVNGQLGHRIEDSTVAAAVSFGSGLIIVAFIALITRAGRQGARVLVDGIRVRRIPWWMLLGGLAGAFTVSSQSITAGIIGVALFTVGFVAGQIVFGIVIDRIGYSPSGVVPVTMRRVLGGAIALVAVAVSVTGSHLAEVPWWMLLLPFASGAGVSWQQATNGRLRQQTDSAMIATVINFLGGTAVLVPIAIVHVALFGFPVVWPDDPWPYLGGALGVVYIMLSAALVRRTGVLLLVLGSVVGQLIAALILDALWPTPASPGFVRELVIAGLALVSVLVVVVPRRPRTA</sequence>
<feature type="transmembrane region" description="Helical" evidence="1">
    <location>
        <begin position="280"/>
        <end position="298"/>
    </location>
</feature>
<organism evidence="2 3">
    <name type="scientific">Microbacterium sediminicola</name>
    <dbReference type="NCBI Taxonomy" id="415210"/>
    <lineage>
        <taxon>Bacteria</taxon>
        <taxon>Bacillati</taxon>
        <taxon>Actinomycetota</taxon>
        <taxon>Actinomycetes</taxon>
        <taxon>Micrococcales</taxon>
        <taxon>Microbacteriaceae</taxon>
        <taxon>Microbacterium</taxon>
    </lineage>
</organism>
<gene>
    <name evidence="2" type="ORF">GCM10009808_14950</name>
</gene>
<evidence type="ECO:0000313" key="2">
    <source>
        <dbReference type="EMBL" id="GAA1698465.1"/>
    </source>
</evidence>
<keyword evidence="1" id="KW-0472">Membrane</keyword>
<dbReference type="RefSeq" id="WP_344070999.1">
    <property type="nucleotide sequence ID" value="NZ_BAAAPL010000001.1"/>
</dbReference>
<dbReference type="PANTHER" id="PTHR34821:SF2">
    <property type="entry name" value="INNER MEMBRANE PROTEIN YDCZ"/>
    <property type="match status" value="1"/>
</dbReference>
<keyword evidence="1" id="KW-1133">Transmembrane helix</keyword>
<feature type="transmembrane region" description="Helical" evidence="1">
    <location>
        <begin position="165"/>
        <end position="183"/>
    </location>
</feature>
<feature type="transmembrane region" description="Helical" evidence="1">
    <location>
        <begin position="219"/>
        <end position="244"/>
    </location>
</feature>
<evidence type="ECO:0000256" key="1">
    <source>
        <dbReference type="SAM" id="Phobius"/>
    </source>
</evidence>
<reference evidence="3" key="1">
    <citation type="journal article" date="2019" name="Int. J. Syst. Evol. Microbiol.">
        <title>The Global Catalogue of Microorganisms (GCM) 10K type strain sequencing project: providing services to taxonomists for standard genome sequencing and annotation.</title>
        <authorList>
            <consortium name="The Broad Institute Genomics Platform"/>
            <consortium name="The Broad Institute Genome Sequencing Center for Infectious Disease"/>
            <person name="Wu L."/>
            <person name="Ma J."/>
        </authorList>
    </citation>
    <scope>NUCLEOTIDE SEQUENCE [LARGE SCALE GENOMIC DNA]</scope>
    <source>
        <strain evidence="3">JCM 15577</strain>
    </source>
</reference>
<feature type="transmembrane region" description="Helical" evidence="1">
    <location>
        <begin position="310"/>
        <end position="329"/>
    </location>
</feature>